<keyword evidence="3" id="KW-1185">Reference proteome</keyword>
<evidence type="ECO:0000259" key="1">
    <source>
        <dbReference type="Pfam" id="PF11074"/>
    </source>
</evidence>
<proteinExistence type="predicted"/>
<dbReference type="AlphaFoldDB" id="A0A2K8L311"/>
<dbReference type="KEGG" id="mfn:Ga0123462_0851"/>
<accession>A0A2K8L311</accession>
<protein>
    <recommendedName>
        <fullName evidence="1">DUF2779 domain-containing protein</fullName>
    </recommendedName>
</protein>
<gene>
    <name evidence="2" type="ORF">Ga0123462_0851</name>
</gene>
<name>A0A2K8L311_9PROT</name>
<dbReference type="InterPro" id="IPR021301">
    <property type="entry name" value="DUF2779"/>
</dbReference>
<dbReference type="Pfam" id="PF11074">
    <property type="entry name" value="DUF2779"/>
    <property type="match status" value="1"/>
</dbReference>
<evidence type="ECO:0000313" key="3">
    <source>
        <dbReference type="Proteomes" id="UP000231637"/>
    </source>
</evidence>
<reference evidence="2 3" key="1">
    <citation type="submission" date="2016-12" db="EMBL/GenBank/DDBJ databases">
        <title>Isolation and genomic insights into novel planktonic Zetaproteobacteria from stratified waters of the Chesapeake Bay.</title>
        <authorList>
            <person name="McAllister S.M."/>
            <person name="Kato S."/>
            <person name="Chan C.S."/>
            <person name="Chiu B.K."/>
            <person name="Field E.K."/>
        </authorList>
    </citation>
    <scope>NUCLEOTIDE SEQUENCE [LARGE SCALE GENOMIC DNA]</scope>
    <source>
        <strain evidence="2 3">CP-8</strain>
    </source>
</reference>
<evidence type="ECO:0000313" key="2">
    <source>
        <dbReference type="EMBL" id="ATX81720.1"/>
    </source>
</evidence>
<dbReference type="EMBL" id="CP018800">
    <property type="protein sequence ID" value="ATX81720.1"/>
    <property type="molecule type" value="Genomic_DNA"/>
</dbReference>
<feature type="domain" description="DUF2779" evidence="1">
    <location>
        <begin position="237"/>
        <end position="360"/>
    </location>
</feature>
<sequence>MDGTLISMDNGPLQAIEDTKKAIADTNVNVIYEASFKYGEVFIRADILERGNQGWFLTEVKSSTECKDQHIPDVAIQTWVIKMCGVELEGEYLQFINNEFMYQGDGNFMGLFAWQDITASVSGIIEDMAGKKDLFIRMLDGDLPQIKMGSQCKKPYKCDYIDYCKQSGPKYPVSILPNGWRAAQKLQDQGIDDVRDIPNGFLTSEKQKRVREVTISGKPHLDPEATSILKKLGWPRYYLDFETIGFAVPHWKKTRPYMQVPFQWSCHIYHKNDHSDHKEFLDITGNDPRREFAESLIACCGDEGPIIVYNESFEKSRIRELAEAFPDLSDELLALNARVFDLLKIMQKHYYHPSMMGSWSIKSVLPALVPELTYSTLVGSVHDGSEAQVAYYDAISSDADLRVRQKISSSLLEYCKLDTLAMVKIADALHNYQSGH</sequence>
<organism evidence="2 3">
    <name type="scientific">Mariprofundus ferrinatatus</name>
    <dbReference type="NCBI Taxonomy" id="1921087"/>
    <lineage>
        <taxon>Bacteria</taxon>
        <taxon>Pseudomonadati</taxon>
        <taxon>Pseudomonadota</taxon>
        <taxon>Candidatius Mariprofundia</taxon>
        <taxon>Mariprofundales</taxon>
        <taxon>Mariprofundaceae</taxon>
        <taxon>Mariprofundus</taxon>
    </lineage>
</organism>
<dbReference type="Proteomes" id="UP000231637">
    <property type="component" value="Chromosome"/>
</dbReference>